<proteinExistence type="predicted"/>
<keyword evidence="1" id="KW-0778">Tellurium resistance</keyword>
<name>A0ABV8MKW3_9NEIS</name>
<evidence type="ECO:0000313" key="2">
    <source>
        <dbReference type="EMBL" id="MFC4158704.1"/>
    </source>
</evidence>
<sequence length="687" mass="78466">MNTLFLRRQGKLYLKAGNGSASRQQVATLQREIELYGYVFSDALFAQLQTHTPESLSWFLRNLREDLQTMTGGHRQYGPLFPGFPEQVMVADEVELYLSAIEHYRTLKRQPASPRQHPPLLHGRAPKEVDLGTLEEFEAIFTRLAGGRASLSKQDRDDLVWFIRHYRDDIFRLLPTSFSFRENLALSSSALLTHLPGDKTLDFLFRHHKTATDVLRLVVALSGGDISLAEPTRFRPMKRGLRRTVLQLLENCADPTEDMRRQREAWKRLGEILHPGDYAERFPKTYAAFRHIRDDLPSTSFNTLVERQLAAADFAGATATLSQRPGEMGRRLDLLLRHSDQPETVLTRFAEIAPAISTLVLLQMHAHFHHRQQPVALRTFFPKGDMANAFAIPDRRRGISPDLAARTVALIELVLQERFSRLTPLGRCYLDPALSGFMAPLAQRSASKALRTLVRGSRLPFEHERYIRLFLWWKNGKERTDIDLSAVFYDEQFNYRDTVSYYNLRGYGGHHSGDIVDAPEGAAEFIDLDLDRLSQRSIRFVVVTLNSYTEQPYCELPECFAGWMARIDVASGEVFEPRTVENRIDLAADTRMCIPFIIDVSERQIIWTDIGLTGQVGWNNVHNNLSGISLMLRAMHKLPRPDLHTLFRLHAQARGQIVDSPTAADTVFSLQQGITPFHTDLIRAEYF</sequence>
<organism evidence="2 3">
    <name type="scientific">Chitinimonas lacunae</name>
    <dbReference type="NCBI Taxonomy" id="1963018"/>
    <lineage>
        <taxon>Bacteria</taxon>
        <taxon>Pseudomonadati</taxon>
        <taxon>Pseudomonadota</taxon>
        <taxon>Betaproteobacteria</taxon>
        <taxon>Neisseriales</taxon>
        <taxon>Chitinibacteraceae</taxon>
        <taxon>Chitinimonas</taxon>
    </lineage>
</organism>
<comment type="caution">
    <text evidence="2">The sequence shown here is derived from an EMBL/GenBank/DDBJ whole genome shotgun (WGS) entry which is preliminary data.</text>
</comment>
<dbReference type="PANTHER" id="PTHR32097:SF18">
    <property type="entry name" value="RING-TYPE DOMAIN-CONTAINING PROTEIN"/>
    <property type="match status" value="1"/>
</dbReference>
<dbReference type="Gene3D" id="2.60.60.30">
    <property type="entry name" value="sav2460 like domains"/>
    <property type="match status" value="1"/>
</dbReference>
<evidence type="ECO:0000256" key="1">
    <source>
        <dbReference type="ARBA" id="ARBA00022686"/>
    </source>
</evidence>
<dbReference type="InterPro" id="IPR003325">
    <property type="entry name" value="TerD"/>
</dbReference>
<protein>
    <submittedName>
        <fullName evidence="2">TerD family protein</fullName>
    </submittedName>
</protein>
<dbReference type="RefSeq" id="WP_378161667.1">
    <property type="nucleotide sequence ID" value="NZ_JBHSBU010000001.1"/>
</dbReference>
<keyword evidence="3" id="KW-1185">Reference proteome</keyword>
<dbReference type="InterPro" id="IPR051324">
    <property type="entry name" value="Stress/Tellurium_Resist"/>
</dbReference>
<dbReference type="CDD" id="cd06974">
    <property type="entry name" value="TerD_like"/>
    <property type="match status" value="1"/>
</dbReference>
<accession>A0ABV8MKW3</accession>
<dbReference type="EMBL" id="JBHSBU010000001">
    <property type="protein sequence ID" value="MFC4158704.1"/>
    <property type="molecule type" value="Genomic_DNA"/>
</dbReference>
<gene>
    <name evidence="2" type="ORF">ACFOW7_04930</name>
</gene>
<reference evidence="3" key="1">
    <citation type="journal article" date="2019" name="Int. J. Syst. Evol. Microbiol.">
        <title>The Global Catalogue of Microorganisms (GCM) 10K type strain sequencing project: providing services to taxonomists for standard genome sequencing and annotation.</title>
        <authorList>
            <consortium name="The Broad Institute Genomics Platform"/>
            <consortium name="The Broad Institute Genome Sequencing Center for Infectious Disease"/>
            <person name="Wu L."/>
            <person name="Ma J."/>
        </authorList>
    </citation>
    <scope>NUCLEOTIDE SEQUENCE [LARGE SCALE GENOMIC DNA]</scope>
    <source>
        <strain evidence="3">LMG 29894</strain>
    </source>
</reference>
<dbReference type="PANTHER" id="PTHR32097">
    <property type="entry name" value="CAMP-BINDING PROTEIN 1-RELATED"/>
    <property type="match status" value="1"/>
</dbReference>
<dbReference type="Proteomes" id="UP001595791">
    <property type="component" value="Unassembled WGS sequence"/>
</dbReference>
<evidence type="ECO:0000313" key="3">
    <source>
        <dbReference type="Proteomes" id="UP001595791"/>
    </source>
</evidence>